<keyword evidence="2 7" id="KW-0813">Transport</keyword>
<evidence type="ECO:0000256" key="2">
    <source>
        <dbReference type="ARBA" id="ARBA00022448"/>
    </source>
</evidence>
<evidence type="ECO:0000313" key="9">
    <source>
        <dbReference type="EMBL" id="RJT88889.1"/>
    </source>
</evidence>
<dbReference type="OrthoDB" id="9812701at2"/>
<gene>
    <name evidence="9" type="ORF">D6T64_08895</name>
</gene>
<dbReference type="Gene3D" id="1.10.3720.10">
    <property type="entry name" value="MetI-like"/>
    <property type="match status" value="1"/>
</dbReference>
<feature type="transmembrane region" description="Helical" evidence="7">
    <location>
        <begin position="118"/>
        <end position="140"/>
    </location>
</feature>
<keyword evidence="5 7" id="KW-1133">Transmembrane helix</keyword>
<evidence type="ECO:0000256" key="7">
    <source>
        <dbReference type="RuleBase" id="RU363032"/>
    </source>
</evidence>
<feature type="transmembrane region" description="Helical" evidence="7">
    <location>
        <begin position="146"/>
        <end position="164"/>
    </location>
</feature>
<feature type="domain" description="ABC transmembrane type-1" evidence="8">
    <location>
        <begin position="82"/>
        <end position="271"/>
    </location>
</feature>
<name>A0A3A5MM25_9MICO</name>
<sequence>MTETTRVIRRTRRVGRPRPILLVGAAAYLALMIAWAVLPGLFAHGDPVIGVATEGLQAPSAAHWFGTDATGRDMYTRVVFGSVHTLVTALIAVLFGLVVGTGVGLLAGSLRGFVDAALMRLVDVLLAVPSLLLSLSIIIVLGFGTAQVAIAVGITSVAAFARLARAEVMRVRATDYVEAAFASGGSFLSVMLRHVLPNSLTPVIALAALQFGTAILSIAALGFLGYGVEPPTPEWGLMIAEGRNYIATSWWLTTIPGVIVVLTVLAANRISTAVSDRNRA</sequence>
<dbReference type="PANTHER" id="PTHR43386">
    <property type="entry name" value="OLIGOPEPTIDE TRANSPORT SYSTEM PERMEASE PROTEIN APPC"/>
    <property type="match status" value="1"/>
</dbReference>
<keyword evidence="4 7" id="KW-0812">Transmembrane</keyword>
<evidence type="ECO:0000259" key="8">
    <source>
        <dbReference type="PROSITE" id="PS50928"/>
    </source>
</evidence>
<evidence type="ECO:0000256" key="5">
    <source>
        <dbReference type="ARBA" id="ARBA00022989"/>
    </source>
</evidence>
<evidence type="ECO:0000256" key="1">
    <source>
        <dbReference type="ARBA" id="ARBA00004651"/>
    </source>
</evidence>
<comment type="similarity">
    <text evidence="7">Belongs to the binding-protein-dependent transport system permease family.</text>
</comment>
<evidence type="ECO:0000256" key="4">
    <source>
        <dbReference type="ARBA" id="ARBA00022692"/>
    </source>
</evidence>
<dbReference type="GO" id="GO:0055085">
    <property type="term" value="P:transmembrane transport"/>
    <property type="evidence" value="ECO:0007669"/>
    <property type="project" value="InterPro"/>
</dbReference>
<comment type="caution">
    <text evidence="9">The sequence shown here is derived from an EMBL/GenBank/DDBJ whole genome shotgun (WGS) entry which is preliminary data.</text>
</comment>
<dbReference type="PROSITE" id="PS50928">
    <property type="entry name" value="ABC_TM1"/>
    <property type="match status" value="1"/>
</dbReference>
<comment type="subcellular location">
    <subcellularLocation>
        <location evidence="1 7">Cell membrane</location>
        <topology evidence="1 7">Multi-pass membrane protein</topology>
    </subcellularLocation>
</comment>
<evidence type="ECO:0000256" key="3">
    <source>
        <dbReference type="ARBA" id="ARBA00022475"/>
    </source>
</evidence>
<evidence type="ECO:0000256" key="6">
    <source>
        <dbReference type="ARBA" id="ARBA00023136"/>
    </source>
</evidence>
<dbReference type="GO" id="GO:0005886">
    <property type="term" value="C:plasma membrane"/>
    <property type="evidence" value="ECO:0007669"/>
    <property type="project" value="UniProtKB-SubCell"/>
</dbReference>
<protein>
    <submittedName>
        <fullName evidence="9">ABC transporter permease</fullName>
    </submittedName>
</protein>
<feature type="transmembrane region" description="Helical" evidence="7">
    <location>
        <begin position="83"/>
        <end position="106"/>
    </location>
</feature>
<dbReference type="InterPro" id="IPR035906">
    <property type="entry name" value="MetI-like_sf"/>
</dbReference>
<keyword evidence="6 7" id="KW-0472">Membrane</keyword>
<keyword evidence="3" id="KW-1003">Cell membrane</keyword>
<evidence type="ECO:0000313" key="10">
    <source>
        <dbReference type="Proteomes" id="UP000272015"/>
    </source>
</evidence>
<dbReference type="Pfam" id="PF00528">
    <property type="entry name" value="BPD_transp_1"/>
    <property type="match status" value="1"/>
</dbReference>
<feature type="transmembrane region" description="Helical" evidence="7">
    <location>
        <begin position="245"/>
        <end position="267"/>
    </location>
</feature>
<dbReference type="CDD" id="cd06261">
    <property type="entry name" value="TM_PBP2"/>
    <property type="match status" value="1"/>
</dbReference>
<organism evidence="9 10">
    <name type="scientific">Cryobacterium melibiosiphilum</name>
    <dbReference type="NCBI Taxonomy" id="995039"/>
    <lineage>
        <taxon>Bacteria</taxon>
        <taxon>Bacillati</taxon>
        <taxon>Actinomycetota</taxon>
        <taxon>Actinomycetes</taxon>
        <taxon>Micrococcales</taxon>
        <taxon>Microbacteriaceae</taxon>
        <taxon>Cryobacterium</taxon>
    </lineage>
</organism>
<keyword evidence="10" id="KW-1185">Reference proteome</keyword>
<accession>A0A3A5MM25</accession>
<dbReference type="EMBL" id="QZVS01000079">
    <property type="protein sequence ID" value="RJT88889.1"/>
    <property type="molecule type" value="Genomic_DNA"/>
</dbReference>
<feature type="transmembrane region" description="Helical" evidence="7">
    <location>
        <begin position="20"/>
        <end position="38"/>
    </location>
</feature>
<dbReference type="AlphaFoldDB" id="A0A3A5MM25"/>
<dbReference type="SUPFAM" id="SSF161098">
    <property type="entry name" value="MetI-like"/>
    <property type="match status" value="1"/>
</dbReference>
<dbReference type="PANTHER" id="PTHR43386:SF1">
    <property type="entry name" value="D,D-DIPEPTIDE TRANSPORT SYSTEM PERMEASE PROTEIN DDPC-RELATED"/>
    <property type="match status" value="1"/>
</dbReference>
<dbReference type="RefSeq" id="WP_119974366.1">
    <property type="nucleotide sequence ID" value="NZ_JBHSQA010000003.1"/>
</dbReference>
<dbReference type="InterPro" id="IPR000515">
    <property type="entry name" value="MetI-like"/>
</dbReference>
<feature type="transmembrane region" description="Helical" evidence="7">
    <location>
        <begin position="202"/>
        <end position="224"/>
    </location>
</feature>
<reference evidence="9 10" key="1">
    <citation type="submission" date="2018-09" db="EMBL/GenBank/DDBJ databases">
        <title>Novel species of Cryobacterium.</title>
        <authorList>
            <person name="Liu Q."/>
            <person name="Xin Y.-H."/>
        </authorList>
    </citation>
    <scope>NUCLEOTIDE SEQUENCE [LARGE SCALE GENOMIC DNA]</scope>
    <source>
        <strain evidence="9 10">Hh39</strain>
    </source>
</reference>
<dbReference type="InterPro" id="IPR050366">
    <property type="entry name" value="BP-dependent_transpt_permease"/>
</dbReference>
<proteinExistence type="inferred from homology"/>
<dbReference type="Proteomes" id="UP000272015">
    <property type="component" value="Unassembled WGS sequence"/>
</dbReference>